<reference evidence="12" key="1">
    <citation type="submission" date="2017-03" db="EMBL/GenBank/DDBJ databases">
        <authorList>
            <person name="Falquet L."/>
            <person name="Falquet L."/>
        </authorList>
    </citation>
    <scope>NUCLEOTIDE SEQUENCE [LARGE SCALE GENOMIC DNA]</scope>
</reference>
<feature type="transmembrane region" description="Helical" evidence="10">
    <location>
        <begin position="272"/>
        <end position="292"/>
    </location>
</feature>
<dbReference type="STRING" id="1351755.CCH01_07240"/>
<evidence type="ECO:0000256" key="9">
    <source>
        <dbReference type="ARBA" id="ARBA00023251"/>
    </source>
</evidence>
<protein>
    <recommendedName>
        <fullName evidence="3">Multidrug export protein MepA</fullName>
    </recommendedName>
</protein>
<evidence type="ECO:0000313" key="11">
    <source>
        <dbReference type="EMBL" id="SLK14635.1"/>
    </source>
</evidence>
<dbReference type="InterPro" id="IPR002528">
    <property type="entry name" value="MATE_fam"/>
</dbReference>
<evidence type="ECO:0000256" key="3">
    <source>
        <dbReference type="ARBA" id="ARBA00022106"/>
    </source>
</evidence>
<feature type="transmembrane region" description="Helical" evidence="10">
    <location>
        <begin position="323"/>
        <end position="346"/>
    </location>
</feature>
<dbReference type="PANTHER" id="PTHR43823:SF3">
    <property type="entry name" value="MULTIDRUG EXPORT PROTEIN MEPA"/>
    <property type="match status" value="1"/>
</dbReference>
<dbReference type="Proteomes" id="UP000190476">
    <property type="component" value="Chromosome I"/>
</dbReference>
<dbReference type="OrthoDB" id="305360at2"/>
<dbReference type="GO" id="GO:0042910">
    <property type="term" value="F:xenobiotic transmembrane transporter activity"/>
    <property type="evidence" value="ECO:0007669"/>
    <property type="project" value="InterPro"/>
</dbReference>
<dbReference type="Pfam" id="PF01554">
    <property type="entry name" value="MatE"/>
    <property type="match status" value="2"/>
</dbReference>
<evidence type="ECO:0000256" key="10">
    <source>
        <dbReference type="SAM" id="Phobius"/>
    </source>
</evidence>
<feature type="transmembrane region" description="Helical" evidence="10">
    <location>
        <begin position="21"/>
        <end position="42"/>
    </location>
</feature>
<dbReference type="AlphaFoldDB" id="A0A1U6J306"/>
<dbReference type="InterPro" id="IPR045070">
    <property type="entry name" value="MATE_MepA-like"/>
</dbReference>
<keyword evidence="4" id="KW-0813">Transport</keyword>
<feature type="transmembrane region" description="Helical" evidence="10">
    <location>
        <begin position="138"/>
        <end position="155"/>
    </location>
</feature>
<dbReference type="EMBL" id="LT799839">
    <property type="protein sequence ID" value="SLK14635.1"/>
    <property type="molecule type" value="Genomic_DNA"/>
</dbReference>
<feature type="transmembrane region" description="Helical" evidence="10">
    <location>
        <begin position="96"/>
        <end position="118"/>
    </location>
</feature>
<feature type="transmembrane region" description="Helical" evidence="10">
    <location>
        <begin position="167"/>
        <end position="192"/>
    </location>
</feature>
<dbReference type="PANTHER" id="PTHR43823">
    <property type="entry name" value="SPORULATION PROTEIN YKVU"/>
    <property type="match status" value="1"/>
</dbReference>
<keyword evidence="5" id="KW-1003">Cell membrane</keyword>
<feature type="transmembrane region" description="Helical" evidence="10">
    <location>
        <begin position="358"/>
        <end position="382"/>
    </location>
</feature>
<evidence type="ECO:0000256" key="7">
    <source>
        <dbReference type="ARBA" id="ARBA00022989"/>
    </source>
</evidence>
<dbReference type="InterPro" id="IPR051327">
    <property type="entry name" value="MATE_MepA_subfamily"/>
</dbReference>
<evidence type="ECO:0000256" key="8">
    <source>
        <dbReference type="ARBA" id="ARBA00023136"/>
    </source>
</evidence>
<dbReference type="InterPro" id="IPR048279">
    <property type="entry name" value="MdtK-like"/>
</dbReference>
<accession>A0A1U6J306</accession>
<comment type="subcellular location">
    <subcellularLocation>
        <location evidence="1">Cell membrane</location>
        <topology evidence="1">Multi-pass membrane protein</topology>
    </subcellularLocation>
</comment>
<feature type="transmembrane region" description="Helical" evidence="10">
    <location>
        <begin position="394"/>
        <end position="412"/>
    </location>
</feature>
<feature type="transmembrane region" description="Helical" evidence="10">
    <location>
        <begin position="238"/>
        <end position="260"/>
    </location>
</feature>
<keyword evidence="12" id="KW-1185">Reference proteome</keyword>
<name>A0A1U6J306_9CLOT</name>
<keyword evidence="8 10" id="KW-0472">Membrane</keyword>
<evidence type="ECO:0000256" key="5">
    <source>
        <dbReference type="ARBA" id="ARBA00022475"/>
    </source>
</evidence>
<dbReference type="RefSeq" id="WP_079481184.1">
    <property type="nucleotide sequence ID" value="NZ_CBML010000006.1"/>
</dbReference>
<dbReference type="GO" id="GO:0005886">
    <property type="term" value="C:plasma membrane"/>
    <property type="evidence" value="ECO:0007669"/>
    <property type="project" value="UniProtKB-SubCell"/>
</dbReference>
<evidence type="ECO:0000256" key="1">
    <source>
        <dbReference type="ARBA" id="ARBA00004651"/>
    </source>
</evidence>
<evidence type="ECO:0000256" key="4">
    <source>
        <dbReference type="ARBA" id="ARBA00022448"/>
    </source>
</evidence>
<comment type="similarity">
    <text evidence="2">Belongs to the multi antimicrobial extrusion (MATE) (TC 2.A.66.1) family. MepA subfamily.</text>
</comment>
<evidence type="ECO:0000256" key="6">
    <source>
        <dbReference type="ARBA" id="ARBA00022692"/>
    </source>
</evidence>
<gene>
    <name evidence="11" type="ORF">CCH01_07240</name>
</gene>
<evidence type="ECO:0000256" key="2">
    <source>
        <dbReference type="ARBA" id="ARBA00008417"/>
    </source>
</evidence>
<keyword evidence="7 10" id="KW-1133">Transmembrane helix</keyword>
<dbReference type="GeneID" id="66301080"/>
<sequence>MTQSIDSTSDSLTIRKKFIKYLLPSVAAMWIFSLYTMVDGIFVSRGVGPTALAAVNISMPFINFIFAISMFFSTGVSTIVSIYLGQDKLDKAKEVFSFNMFCMLIVAIAITIFSLLNLDNIALFLGATDTTLPMVKEYLKIIMLFNGFFIISYCLEVLSKADGFPHLAIIGMIISALTNVVLDFIFVILLGFGIKGAAFATIISQGVSCLFFLIHFLRPVSKLHFVKFKINFKTLGRILSIGFPDALTELTSGIVILLFNQIILKYIGEDGIVTYSIICYVNTLVIMTMIGITQGMQPLSSFHYGKKENFIVKNLLKISIKTIGISSISIFILCIIFANNIVAIFLKGHSPELFSYSVSAFRIFSTAFLILGFNVLISGYFASIEKPFNATIISLSRGLIIITIVLLTMTSLVGENGIWISTLISELLCLIISILLLIKNRISYKKSSYKTSNV</sequence>
<dbReference type="PIRSF" id="PIRSF006603">
    <property type="entry name" value="DinF"/>
    <property type="match status" value="1"/>
</dbReference>
<feature type="transmembrane region" description="Helical" evidence="10">
    <location>
        <begin position="418"/>
        <end position="438"/>
    </location>
</feature>
<keyword evidence="9" id="KW-0046">Antibiotic resistance</keyword>
<proteinExistence type="inferred from homology"/>
<organism evidence="11 12">
    <name type="scientific">Clostridium chauvoei JF4335</name>
    <dbReference type="NCBI Taxonomy" id="1351755"/>
    <lineage>
        <taxon>Bacteria</taxon>
        <taxon>Bacillati</taxon>
        <taxon>Bacillota</taxon>
        <taxon>Clostridia</taxon>
        <taxon>Eubacteriales</taxon>
        <taxon>Clostridiaceae</taxon>
        <taxon>Clostridium</taxon>
    </lineage>
</organism>
<dbReference type="CDD" id="cd13143">
    <property type="entry name" value="MATE_MepA_like"/>
    <property type="match status" value="1"/>
</dbReference>
<keyword evidence="6 10" id="KW-0812">Transmembrane</keyword>
<feature type="transmembrane region" description="Helical" evidence="10">
    <location>
        <begin position="62"/>
        <end position="84"/>
    </location>
</feature>
<feature type="transmembrane region" description="Helical" evidence="10">
    <location>
        <begin position="198"/>
        <end position="217"/>
    </location>
</feature>
<evidence type="ECO:0000313" key="12">
    <source>
        <dbReference type="Proteomes" id="UP000190476"/>
    </source>
</evidence>
<dbReference type="GO" id="GO:0046677">
    <property type="term" value="P:response to antibiotic"/>
    <property type="evidence" value="ECO:0007669"/>
    <property type="project" value="UniProtKB-KW"/>
</dbReference>
<dbReference type="GO" id="GO:0015297">
    <property type="term" value="F:antiporter activity"/>
    <property type="evidence" value="ECO:0007669"/>
    <property type="project" value="InterPro"/>
</dbReference>